<keyword evidence="3" id="KW-1185">Reference proteome</keyword>
<gene>
    <name evidence="2" type="ORF">SAMN05216552_10377</name>
</gene>
<proteinExistence type="predicted"/>
<sequence length="164" mass="17891">MENENDNQGGQPEMSALDRIALESAFEEQAQADADHAKLHPELERIDPAESWAQIPILVGGVLSMAMPELAEVYTHKACYAWGAGMAMVAEKRGWDAAKVIGPEMALLAATIPLAVPTYFVVKHHLDRARREKPVQPEPERDVTDLNQPRGPMDQAPGGFSVPA</sequence>
<feature type="region of interest" description="Disordered" evidence="1">
    <location>
        <begin position="129"/>
        <end position="164"/>
    </location>
</feature>
<protein>
    <submittedName>
        <fullName evidence="2">Uncharacterized protein</fullName>
    </submittedName>
</protein>
<dbReference type="RefSeq" id="WP_093559280.1">
    <property type="nucleotide sequence ID" value="NZ_FPBO01000037.1"/>
</dbReference>
<name>A0A1I7LSY9_9BURK</name>
<reference evidence="3" key="1">
    <citation type="submission" date="2016-10" db="EMBL/GenBank/DDBJ databases">
        <authorList>
            <person name="Varghese N."/>
            <person name="Submissions S."/>
        </authorList>
    </citation>
    <scope>NUCLEOTIDE SEQUENCE [LARGE SCALE GENOMIC DNA]</scope>
    <source>
        <strain evidence="3">CGMCC 1.11014</strain>
    </source>
</reference>
<evidence type="ECO:0000256" key="1">
    <source>
        <dbReference type="SAM" id="MobiDB-lite"/>
    </source>
</evidence>
<organism evidence="2 3">
    <name type="scientific">Pseudoduganella namucuonensis</name>
    <dbReference type="NCBI Taxonomy" id="1035707"/>
    <lineage>
        <taxon>Bacteria</taxon>
        <taxon>Pseudomonadati</taxon>
        <taxon>Pseudomonadota</taxon>
        <taxon>Betaproteobacteria</taxon>
        <taxon>Burkholderiales</taxon>
        <taxon>Oxalobacteraceae</taxon>
        <taxon>Telluria group</taxon>
        <taxon>Pseudoduganella</taxon>
    </lineage>
</organism>
<accession>A0A1I7LSY9</accession>
<dbReference type="AlphaFoldDB" id="A0A1I7LSY9"/>
<feature type="compositionally biased region" description="Basic and acidic residues" evidence="1">
    <location>
        <begin position="129"/>
        <end position="144"/>
    </location>
</feature>
<evidence type="ECO:0000313" key="3">
    <source>
        <dbReference type="Proteomes" id="UP000199391"/>
    </source>
</evidence>
<dbReference type="OrthoDB" id="8786343at2"/>
<dbReference type="EMBL" id="FPBO01000037">
    <property type="protein sequence ID" value="SFV12825.1"/>
    <property type="molecule type" value="Genomic_DNA"/>
</dbReference>
<evidence type="ECO:0000313" key="2">
    <source>
        <dbReference type="EMBL" id="SFV12825.1"/>
    </source>
</evidence>
<dbReference type="Proteomes" id="UP000199391">
    <property type="component" value="Unassembled WGS sequence"/>
</dbReference>
<dbReference type="STRING" id="1035707.SAMN05216552_10377"/>